<evidence type="ECO:0000313" key="1">
    <source>
        <dbReference type="EMBL" id="KAF2660078.1"/>
    </source>
</evidence>
<name>A0A6A6TMD8_9PLEO</name>
<protein>
    <submittedName>
        <fullName evidence="1">Uncharacterized protein</fullName>
    </submittedName>
</protein>
<reference evidence="1" key="1">
    <citation type="journal article" date="2020" name="Stud. Mycol.">
        <title>101 Dothideomycetes genomes: a test case for predicting lifestyles and emergence of pathogens.</title>
        <authorList>
            <person name="Haridas S."/>
            <person name="Albert R."/>
            <person name="Binder M."/>
            <person name="Bloem J."/>
            <person name="Labutti K."/>
            <person name="Salamov A."/>
            <person name="Andreopoulos B."/>
            <person name="Baker S."/>
            <person name="Barry K."/>
            <person name="Bills G."/>
            <person name="Bluhm B."/>
            <person name="Cannon C."/>
            <person name="Castanera R."/>
            <person name="Culley D."/>
            <person name="Daum C."/>
            <person name="Ezra D."/>
            <person name="Gonzalez J."/>
            <person name="Henrissat B."/>
            <person name="Kuo A."/>
            <person name="Liang C."/>
            <person name="Lipzen A."/>
            <person name="Lutzoni F."/>
            <person name="Magnuson J."/>
            <person name="Mondo S."/>
            <person name="Nolan M."/>
            <person name="Ohm R."/>
            <person name="Pangilinan J."/>
            <person name="Park H.-J."/>
            <person name="Ramirez L."/>
            <person name="Alfaro M."/>
            <person name="Sun H."/>
            <person name="Tritt A."/>
            <person name="Yoshinaga Y."/>
            <person name="Zwiers L.-H."/>
            <person name="Turgeon B."/>
            <person name="Goodwin S."/>
            <person name="Spatafora J."/>
            <person name="Crous P."/>
            <person name="Grigoriev I."/>
        </authorList>
    </citation>
    <scope>NUCLEOTIDE SEQUENCE</scope>
    <source>
        <strain evidence="1">CBS 122681</strain>
    </source>
</reference>
<evidence type="ECO:0000313" key="2">
    <source>
        <dbReference type="Proteomes" id="UP000799324"/>
    </source>
</evidence>
<dbReference type="Proteomes" id="UP000799324">
    <property type="component" value="Unassembled WGS sequence"/>
</dbReference>
<dbReference type="AlphaFoldDB" id="A0A6A6TMD8"/>
<dbReference type="EMBL" id="MU004302">
    <property type="protein sequence ID" value="KAF2660078.1"/>
    <property type="molecule type" value="Genomic_DNA"/>
</dbReference>
<keyword evidence="2" id="KW-1185">Reference proteome</keyword>
<accession>A0A6A6TMD8</accession>
<gene>
    <name evidence="1" type="ORF">K491DRAFT_675107</name>
</gene>
<organism evidence="1 2">
    <name type="scientific">Lophiostoma macrostomum CBS 122681</name>
    <dbReference type="NCBI Taxonomy" id="1314788"/>
    <lineage>
        <taxon>Eukaryota</taxon>
        <taxon>Fungi</taxon>
        <taxon>Dikarya</taxon>
        <taxon>Ascomycota</taxon>
        <taxon>Pezizomycotina</taxon>
        <taxon>Dothideomycetes</taxon>
        <taxon>Pleosporomycetidae</taxon>
        <taxon>Pleosporales</taxon>
        <taxon>Lophiostomataceae</taxon>
        <taxon>Lophiostoma</taxon>
    </lineage>
</organism>
<sequence length="100" mass="11582">MFSAFQLWFGLGRFVAPASIVDRSLRHQDTSERANRGFGSRDMHWNMRCDIRGGVNDELSRLLDALTCTFGYPLRPWSSSLTENINNRQHAFLHRLITLQ</sequence>
<proteinExistence type="predicted"/>